<comment type="similarity">
    <text evidence="1 5">Belongs to the glycosyl hydrolase 35 family.</text>
</comment>
<sequence>MRFAIGDTDFLLDGQPHRVLSGAIHYFRVHPDLWADRIRKAKLMGLNTVETYVAWNAHEATPGTFDFTGGLDLGRFLDLVEAEGMHAIVRPGPYICAEWTNGGLPFWLFTDGTVGIRRDEPQFLAAVGRYLDALAPILVPRQIDAGGPIVLVQVENEYGAYGSDPVYLEKLERMHRDIGLTVPFTSVDQPMDSMLEDGSLPSLHKTGSFGSRSTERLARLRQAQPTGPLMCSEFWDGWFDSWGEHHHTTSAAASASDLDDLLAAGGSVNIYMFHGGTNFGFTNGANDKGVYRPIATSYDYDAPLDEAGRPTEKFHAFRDVIARYAPVPELPAAMQPGGSGRLAPASGPAEAPTDGLEARPTPAADVAVRLDRVLPLVDLLPTTTDWTTHETPPTFDQLGAASGFVLYRTEVDLPDGGVLTVGEEVRDRVLVRVDGRTVGVLEREHHDRAIALPPVTGLLELLVEDQGRVDYGPRIGEPKGLIGAVRIGDDVLSRWTVSPLALDPVPEAALEVLRNADLSTGETLAGPVFAMGSFELTDSGADLDRSLALDGFRKGVAWVNGFCLGRYWSRGPQRTLAVPAPVLRAGRNEVVVFEVHASAARTVCMCVEPALGHTEA</sequence>
<reference evidence="10 11" key="1">
    <citation type="submission" date="2020-03" db="EMBL/GenBank/DDBJ databases">
        <title>Above-ground endophytic microbial communities from plants in different locations in the United States.</title>
        <authorList>
            <person name="Frank C."/>
        </authorList>
    </citation>
    <scope>NUCLEOTIDE SEQUENCE [LARGE SCALE GENOMIC DNA]</scope>
    <source>
        <strain evidence="10 11">WW7</strain>
    </source>
</reference>
<name>A0ABX0TAB9_9MICO</name>
<dbReference type="Pfam" id="PF21467">
    <property type="entry name" value="BetaGal_gal-bd"/>
    <property type="match status" value="1"/>
</dbReference>
<comment type="caution">
    <text evidence="10">The sequence shown here is derived from an EMBL/GenBank/DDBJ whole genome shotgun (WGS) entry which is preliminary data.</text>
</comment>
<feature type="domain" description="Beta-galactosidase 1-like first all-beta" evidence="8">
    <location>
        <begin position="392"/>
        <end position="500"/>
    </location>
</feature>
<dbReference type="EC" id="3.2.1.23" evidence="4"/>
<organism evidence="10 11">
    <name type="scientific">Curtobacterium salicis</name>
    <dbReference type="NCBI Taxonomy" id="1779862"/>
    <lineage>
        <taxon>Bacteria</taxon>
        <taxon>Bacillati</taxon>
        <taxon>Actinomycetota</taxon>
        <taxon>Actinomycetes</taxon>
        <taxon>Micrococcales</taxon>
        <taxon>Microbacteriaceae</taxon>
        <taxon>Curtobacterium</taxon>
    </lineage>
</organism>
<dbReference type="Gene3D" id="3.20.20.80">
    <property type="entry name" value="Glycosidases"/>
    <property type="match status" value="1"/>
</dbReference>
<dbReference type="SUPFAM" id="SSF49785">
    <property type="entry name" value="Galactose-binding domain-like"/>
    <property type="match status" value="1"/>
</dbReference>
<dbReference type="InterPro" id="IPR048912">
    <property type="entry name" value="BetaGal1-like_ABD1"/>
</dbReference>
<feature type="domain" description="Glycoside hydrolase 35 catalytic" evidence="7">
    <location>
        <begin position="10"/>
        <end position="323"/>
    </location>
</feature>
<dbReference type="PRINTS" id="PR00742">
    <property type="entry name" value="GLHYDRLASE35"/>
</dbReference>
<dbReference type="RefSeq" id="WP_166780885.1">
    <property type="nucleotide sequence ID" value="NZ_JAAOYO010000004.1"/>
</dbReference>
<dbReference type="Gene3D" id="2.60.120.260">
    <property type="entry name" value="Galactose-binding domain-like"/>
    <property type="match status" value="3"/>
</dbReference>
<evidence type="ECO:0000313" key="10">
    <source>
        <dbReference type="EMBL" id="NII41843.1"/>
    </source>
</evidence>
<feature type="region of interest" description="Disordered" evidence="6">
    <location>
        <begin position="334"/>
        <end position="359"/>
    </location>
</feature>
<evidence type="ECO:0000313" key="11">
    <source>
        <dbReference type="Proteomes" id="UP001318300"/>
    </source>
</evidence>
<evidence type="ECO:0000256" key="2">
    <source>
        <dbReference type="ARBA" id="ARBA00022801"/>
    </source>
</evidence>
<evidence type="ECO:0000256" key="6">
    <source>
        <dbReference type="SAM" id="MobiDB-lite"/>
    </source>
</evidence>
<dbReference type="GO" id="GO:0004565">
    <property type="term" value="F:beta-galactosidase activity"/>
    <property type="evidence" value="ECO:0007669"/>
    <property type="project" value="UniProtKB-EC"/>
</dbReference>
<dbReference type="InterPro" id="IPR008979">
    <property type="entry name" value="Galactose-bd-like_sf"/>
</dbReference>
<feature type="domain" description="Beta-galactosidase galactose-binding" evidence="9">
    <location>
        <begin position="527"/>
        <end position="588"/>
    </location>
</feature>
<dbReference type="EMBL" id="JAAOYO010000004">
    <property type="protein sequence ID" value="NII41843.1"/>
    <property type="molecule type" value="Genomic_DNA"/>
</dbReference>
<dbReference type="InterPro" id="IPR048913">
    <property type="entry name" value="BetaGal_gal-bd"/>
</dbReference>
<accession>A0ABX0TAB9</accession>
<dbReference type="InterPro" id="IPR019801">
    <property type="entry name" value="Glyco_hydro_35_CS"/>
</dbReference>
<evidence type="ECO:0000259" key="9">
    <source>
        <dbReference type="Pfam" id="PF21467"/>
    </source>
</evidence>
<gene>
    <name evidence="10" type="ORF">E9228_002501</name>
</gene>
<evidence type="ECO:0000256" key="5">
    <source>
        <dbReference type="RuleBase" id="RU003679"/>
    </source>
</evidence>
<evidence type="ECO:0000256" key="1">
    <source>
        <dbReference type="ARBA" id="ARBA00009809"/>
    </source>
</evidence>
<dbReference type="InterPro" id="IPR031330">
    <property type="entry name" value="Gly_Hdrlase_35_cat"/>
</dbReference>
<dbReference type="PROSITE" id="PS01182">
    <property type="entry name" value="GLYCOSYL_HYDROL_F35"/>
    <property type="match status" value="1"/>
</dbReference>
<dbReference type="InterPro" id="IPR017853">
    <property type="entry name" value="GH"/>
</dbReference>
<dbReference type="InterPro" id="IPR001944">
    <property type="entry name" value="Glycoside_Hdrlase_35"/>
</dbReference>
<dbReference type="Proteomes" id="UP001318300">
    <property type="component" value="Unassembled WGS sequence"/>
</dbReference>
<dbReference type="Pfam" id="PF21317">
    <property type="entry name" value="BetaGal_ABD_1"/>
    <property type="match status" value="1"/>
</dbReference>
<keyword evidence="2 4" id="KW-0378">Hydrolase</keyword>
<keyword evidence="11" id="KW-1185">Reference proteome</keyword>
<dbReference type="PANTHER" id="PTHR23421">
    <property type="entry name" value="BETA-GALACTOSIDASE RELATED"/>
    <property type="match status" value="1"/>
</dbReference>
<keyword evidence="3 4" id="KW-0326">Glycosidase</keyword>
<dbReference type="SUPFAM" id="SSF51445">
    <property type="entry name" value="(Trans)glycosidases"/>
    <property type="match status" value="1"/>
</dbReference>
<protein>
    <recommendedName>
        <fullName evidence="4">Beta-galactosidase</fullName>
        <ecNumber evidence="4">3.2.1.23</ecNumber>
    </recommendedName>
</protein>
<evidence type="ECO:0000259" key="8">
    <source>
        <dbReference type="Pfam" id="PF21317"/>
    </source>
</evidence>
<evidence type="ECO:0000256" key="3">
    <source>
        <dbReference type="ARBA" id="ARBA00023295"/>
    </source>
</evidence>
<comment type="catalytic activity">
    <reaction evidence="4">
        <text>Hydrolysis of terminal non-reducing beta-D-galactose residues in beta-D-galactosides.</text>
        <dbReference type="EC" id="3.2.1.23"/>
    </reaction>
</comment>
<proteinExistence type="inferred from homology"/>
<dbReference type="InterPro" id="IPR026283">
    <property type="entry name" value="B-gal_1-like"/>
</dbReference>
<dbReference type="PIRSF" id="PIRSF006336">
    <property type="entry name" value="B-gal"/>
    <property type="match status" value="1"/>
</dbReference>
<evidence type="ECO:0000256" key="4">
    <source>
        <dbReference type="RuleBase" id="RU000675"/>
    </source>
</evidence>
<dbReference type="Pfam" id="PF01301">
    <property type="entry name" value="Glyco_hydro_35"/>
    <property type="match status" value="1"/>
</dbReference>
<evidence type="ECO:0000259" key="7">
    <source>
        <dbReference type="Pfam" id="PF01301"/>
    </source>
</evidence>